<evidence type="ECO:0000256" key="4">
    <source>
        <dbReference type="PROSITE-ProRule" id="PRU01100"/>
    </source>
</evidence>
<feature type="signal peptide" evidence="5">
    <location>
        <begin position="1"/>
        <end position="24"/>
    </location>
</feature>
<feature type="active site" description="Proton donor" evidence="4">
    <location>
        <position position="149"/>
    </location>
</feature>
<dbReference type="PROSITE" id="PS51764">
    <property type="entry name" value="GH26"/>
    <property type="match status" value="1"/>
</dbReference>
<sequence length="333" mass="36792">MRPALLAFAATVCLSACESPARIAAPDVLQRSAITSSTATGSVGSGVFLESSPLGKLGLKAWDTWTTKVGGRSAYVMWYTDWSSNFQGFAVTSAYDRASTPVITWEMKNRRGKITYADVLAGKHNTYIDSWATDAKADGRPIVVRLGHEMNGDWYGWGGAQNGGSEQSPAQFIAMWRYVRGRFQTKNVTNVSWAWCVNHESVPNASWNQPENYYPGDAYVDWICADGYNWGTSQTWSSWKTFDEVFAPIYGRLTTLAPTKPFMIGEFASSELGGSKATWITAAASSMATSYPQLRAFMWFNMNKETDWRVESSASSLAAFRSAFVGDPVFAWK</sequence>
<comment type="similarity">
    <text evidence="1 4">Belongs to the glycosyl hydrolase 26 family.</text>
</comment>
<organism evidence="7 8">
    <name type="scientific">Gemmatimonas groenlandica</name>
    <dbReference type="NCBI Taxonomy" id="2732249"/>
    <lineage>
        <taxon>Bacteria</taxon>
        <taxon>Pseudomonadati</taxon>
        <taxon>Gemmatimonadota</taxon>
        <taxon>Gemmatimonadia</taxon>
        <taxon>Gemmatimonadales</taxon>
        <taxon>Gemmatimonadaceae</taxon>
        <taxon>Gemmatimonas</taxon>
    </lineage>
</organism>
<keyword evidence="2 4" id="KW-0378">Hydrolase</keyword>
<feature type="chain" id="PRO_5026804709" evidence="5">
    <location>
        <begin position="25"/>
        <end position="333"/>
    </location>
</feature>
<dbReference type="PANTHER" id="PTHR40079:SF4">
    <property type="entry name" value="GH26 DOMAIN-CONTAINING PROTEIN-RELATED"/>
    <property type="match status" value="1"/>
</dbReference>
<dbReference type="EMBL" id="CP053085">
    <property type="protein sequence ID" value="QJR34673.1"/>
    <property type="molecule type" value="Genomic_DNA"/>
</dbReference>
<reference evidence="7 8" key="1">
    <citation type="submission" date="2020-05" db="EMBL/GenBank/DDBJ databases">
        <title>Complete genome sequence of Gemmatimonas greenlandica TET16.</title>
        <authorList>
            <person name="Zeng Y."/>
        </authorList>
    </citation>
    <scope>NUCLEOTIDE SEQUENCE [LARGE SCALE GENOMIC DNA]</scope>
    <source>
        <strain evidence="7 8">TET16</strain>
    </source>
</reference>
<feature type="domain" description="GH26" evidence="6">
    <location>
        <begin position="24"/>
        <end position="333"/>
    </location>
</feature>
<dbReference type="RefSeq" id="WP_171224101.1">
    <property type="nucleotide sequence ID" value="NZ_CP053085.1"/>
</dbReference>
<gene>
    <name evidence="7" type="ORF">HKW67_03675</name>
</gene>
<evidence type="ECO:0000256" key="5">
    <source>
        <dbReference type="SAM" id="SignalP"/>
    </source>
</evidence>
<protein>
    <submittedName>
        <fullName evidence="7">Endoglucanase</fullName>
    </submittedName>
</protein>
<dbReference type="Gene3D" id="3.20.20.80">
    <property type="entry name" value="Glycosidases"/>
    <property type="match status" value="1"/>
</dbReference>
<dbReference type="GO" id="GO:0006080">
    <property type="term" value="P:substituted mannan metabolic process"/>
    <property type="evidence" value="ECO:0007669"/>
    <property type="project" value="InterPro"/>
</dbReference>
<dbReference type="InterPro" id="IPR017853">
    <property type="entry name" value="GH"/>
</dbReference>
<dbReference type="Pfam" id="PF02156">
    <property type="entry name" value="Glyco_hydro_26"/>
    <property type="match status" value="1"/>
</dbReference>
<dbReference type="Proteomes" id="UP000500938">
    <property type="component" value="Chromosome"/>
</dbReference>
<evidence type="ECO:0000256" key="1">
    <source>
        <dbReference type="ARBA" id="ARBA00007754"/>
    </source>
</evidence>
<dbReference type="InterPro" id="IPR000805">
    <property type="entry name" value="Glyco_hydro_26"/>
</dbReference>
<evidence type="ECO:0000256" key="3">
    <source>
        <dbReference type="ARBA" id="ARBA00023295"/>
    </source>
</evidence>
<dbReference type="PANTHER" id="PTHR40079">
    <property type="entry name" value="MANNAN ENDO-1,4-BETA-MANNOSIDASE E-RELATED"/>
    <property type="match status" value="1"/>
</dbReference>
<dbReference type="InterPro" id="IPR022790">
    <property type="entry name" value="GH26_dom"/>
</dbReference>
<feature type="active site" description="Nucleophile" evidence="4">
    <location>
        <position position="266"/>
    </location>
</feature>
<dbReference type="AlphaFoldDB" id="A0A6M4IIR3"/>
<dbReference type="SUPFAM" id="SSF51445">
    <property type="entry name" value="(Trans)glycosidases"/>
    <property type="match status" value="1"/>
</dbReference>
<evidence type="ECO:0000256" key="2">
    <source>
        <dbReference type="ARBA" id="ARBA00022801"/>
    </source>
</evidence>
<evidence type="ECO:0000313" key="7">
    <source>
        <dbReference type="EMBL" id="QJR34673.1"/>
    </source>
</evidence>
<evidence type="ECO:0000313" key="8">
    <source>
        <dbReference type="Proteomes" id="UP000500938"/>
    </source>
</evidence>
<keyword evidence="5" id="KW-0732">Signal</keyword>
<evidence type="ECO:0000259" key="6">
    <source>
        <dbReference type="PROSITE" id="PS51764"/>
    </source>
</evidence>
<accession>A0A6M4IIR3</accession>
<dbReference type="GO" id="GO:0016985">
    <property type="term" value="F:mannan endo-1,4-beta-mannosidase activity"/>
    <property type="evidence" value="ECO:0007669"/>
    <property type="project" value="InterPro"/>
</dbReference>
<keyword evidence="3 4" id="KW-0326">Glycosidase</keyword>
<keyword evidence="8" id="KW-1185">Reference proteome</keyword>
<name>A0A6M4IIR3_9BACT</name>
<proteinExistence type="inferred from homology"/>
<dbReference type="KEGG" id="ggr:HKW67_03675"/>